<dbReference type="PANTHER" id="PTHR12911">
    <property type="entry name" value="SAD1/UNC-84-LIKE PROTEIN-RELATED"/>
    <property type="match status" value="1"/>
</dbReference>
<feature type="compositionally biased region" description="Polar residues" evidence="5">
    <location>
        <begin position="244"/>
        <end position="258"/>
    </location>
</feature>
<evidence type="ECO:0000256" key="6">
    <source>
        <dbReference type="SAM" id="Phobius"/>
    </source>
</evidence>
<dbReference type="GO" id="GO:0034993">
    <property type="term" value="C:meiotic nuclear membrane microtubule tethering complex"/>
    <property type="evidence" value="ECO:0007669"/>
    <property type="project" value="TreeGrafter"/>
</dbReference>
<dbReference type="EMBL" id="JABBWD010000030">
    <property type="protein sequence ID" value="KAG1775854.1"/>
    <property type="molecule type" value="Genomic_DNA"/>
</dbReference>
<accession>A0A9P6ZSA8</accession>
<name>A0A9P6ZSA8_9AGAM</name>
<dbReference type="GO" id="GO:0043495">
    <property type="term" value="F:protein-membrane adaptor activity"/>
    <property type="evidence" value="ECO:0007669"/>
    <property type="project" value="TreeGrafter"/>
</dbReference>
<feature type="region of interest" description="Disordered" evidence="5">
    <location>
        <begin position="126"/>
        <end position="437"/>
    </location>
</feature>
<evidence type="ECO:0000259" key="7">
    <source>
        <dbReference type="PROSITE" id="PS51469"/>
    </source>
</evidence>
<proteinExistence type="predicted"/>
<reference evidence="8" key="1">
    <citation type="journal article" date="2020" name="New Phytol.">
        <title>Comparative genomics reveals dynamic genome evolution in host specialist ectomycorrhizal fungi.</title>
        <authorList>
            <person name="Lofgren L.A."/>
            <person name="Nguyen N.H."/>
            <person name="Vilgalys R."/>
            <person name="Ruytinx J."/>
            <person name="Liao H.L."/>
            <person name="Branco S."/>
            <person name="Kuo A."/>
            <person name="LaButti K."/>
            <person name="Lipzen A."/>
            <person name="Andreopoulos W."/>
            <person name="Pangilinan J."/>
            <person name="Riley R."/>
            <person name="Hundley H."/>
            <person name="Na H."/>
            <person name="Barry K."/>
            <person name="Grigoriev I.V."/>
            <person name="Stajich J.E."/>
            <person name="Kennedy P.G."/>
        </authorList>
    </citation>
    <scope>NUCLEOTIDE SEQUENCE</scope>
    <source>
        <strain evidence="8">DOB743</strain>
    </source>
</reference>
<gene>
    <name evidence="8" type="ORF">EV702DRAFT_1113442</name>
</gene>
<comment type="caution">
    <text evidence="8">The sequence shown here is derived from an EMBL/GenBank/DDBJ whole genome shotgun (WGS) entry which is preliminary data.</text>
</comment>
<dbReference type="AlphaFoldDB" id="A0A9P6ZSA8"/>
<dbReference type="Gene3D" id="2.60.120.260">
    <property type="entry name" value="Galactose-binding domain-like"/>
    <property type="match status" value="1"/>
</dbReference>
<keyword evidence="3 6" id="KW-1133">Transmembrane helix</keyword>
<dbReference type="OrthoDB" id="342281at2759"/>
<feature type="compositionally biased region" description="Low complexity" evidence="5">
    <location>
        <begin position="60"/>
        <end position="74"/>
    </location>
</feature>
<feature type="compositionally biased region" description="Low complexity" evidence="5">
    <location>
        <begin position="397"/>
        <end position="407"/>
    </location>
</feature>
<sequence>MSFAGTPLGQGRRLDHHTFLNKTHLATVHNNPPARTVNPPTSPPRSITTSYAYGAPTAGSKSPAKPTSSASTADAADDETALVRYARLKRERSLQQSQPTLAPETWSVKDTSVNIASAFYQAASTAHEMHPSNPNNAWASGSQTNLNVPRSTSVDYEKETHTTSTRRLAPPPNRLSQRNTRKPLSKQDSTMTHVSDSEGEDNQESQERDRSARGKSPFEQVVDVSKRALTSATSFYMRPRSTDPADTSAANTTTNGRDSSYDYASEEQEYQETMRQKLAREQQEQSTSKRPAPSQKRNRMSVDNKAYQPSQSDMEGDSDDVSDDGRKRRRKIKKKDLGGGPLTTLPVAGYDKRRKKKRGSKTNIEGEEEEDESSSGSEQRSSAQHASATRSVPPPSRSSIPRGSVPPHSDDPTDLEVGLDSIPEMDEPPAVDGFSNTSDMPSRSFSVGGLLGLVVNRIVRLLLGIFAWAIRIIALLALVLGRIFGSIFDIIFMRPASFFSRIKAGPFITLARYLFVAAALYAAWHQLHDPILQMLPIRSPQRQYYAPDTPITNLDELSARLQNIESALSGLSLDQQRARAQQDLEARAHGDVVNRIFTLETRIRDEAKRVSDTEAHLKSSSSQGLIDLRREIQALHSQLSAVEYAPRETVVSMPTPANDEEARAKLRILEERLGGIEGGVKDALEQAKNAAHAPVNVPAGPAWWSKLASTVGTGAGLTIKSTDGSDVTSLISQLIDNAIARYGTQDIVSRPDFALHSGGARPIPHLTSGTLELRPSTLQGQILGLITGHGYEVGRSPVTALHQDLHSGNCWPMTGHYGQLGVMLAFPAIISDITIDHVAKEVAFDLSTAPKDMEVWGQVEGKDNLAKVAAWRAEQAARREAAKEAGEAVSKADLEDDYPATLPSDIPFIRLASFTYDIHAPSNIQTFPVRQEVRDLSLDFGIVALVIKDNWGKDGYTCVYRFRVHGERPGGGSLPFPAENS</sequence>
<evidence type="ECO:0000256" key="4">
    <source>
        <dbReference type="ARBA" id="ARBA00023136"/>
    </source>
</evidence>
<evidence type="ECO:0000256" key="5">
    <source>
        <dbReference type="SAM" id="MobiDB-lite"/>
    </source>
</evidence>
<dbReference type="PANTHER" id="PTHR12911:SF8">
    <property type="entry name" value="KLAROID PROTEIN-RELATED"/>
    <property type="match status" value="1"/>
</dbReference>
<feature type="region of interest" description="Disordered" evidence="5">
    <location>
        <begin position="26"/>
        <end position="77"/>
    </location>
</feature>
<protein>
    <recommendedName>
        <fullName evidence="7">SUN domain-containing protein</fullName>
    </recommendedName>
</protein>
<dbReference type="Proteomes" id="UP000714275">
    <property type="component" value="Unassembled WGS sequence"/>
</dbReference>
<organism evidence="8 9">
    <name type="scientific">Suillus placidus</name>
    <dbReference type="NCBI Taxonomy" id="48579"/>
    <lineage>
        <taxon>Eukaryota</taxon>
        <taxon>Fungi</taxon>
        <taxon>Dikarya</taxon>
        <taxon>Basidiomycota</taxon>
        <taxon>Agaricomycotina</taxon>
        <taxon>Agaricomycetes</taxon>
        <taxon>Agaricomycetidae</taxon>
        <taxon>Boletales</taxon>
        <taxon>Suillineae</taxon>
        <taxon>Suillaceae</taxon>
        <taxon>Suillus</taxon>
    </lineage>
</organism>
<evidence type="ECO:0000256" key="1">
    <source>
        <dbReference type="ARBA" id="ARBA00004370"/>
    </source>
</evidence>
<feature type="domain" description="SUN" evidence="7">
    <location>
        <begin position="759"/>
        <end position="969"/>
    </location>
</feature>
<feature type="compositionally biased region" description="Polar residues" evidence="5">
    <location>
        <begin position="132"/>
        <end position="154"/>
    </location>
</feature>
<dbReference type="InterPro" id="IPR045119">
    <property type="entry name" value="SUN1-5"/>
</dbReference>
<evidence type="ECO:0000313" key="9">
    <source>
        <dbReference type="Proteomes" id="UP000714275"/>
    </source>
</evidence>
<feature type="transmembrane region" description="Helical" evidence="6">
    <location>
        <begin position="465"/>
        <end position="492"/>
    </location>
</feature>
<evidence type="ECO:0000256" key="3">
    <source>
        <dbReference type="ARBA" id="ARBA00022989"/>
    </source>
</evidence>
<evidence type="ECO:0000256" key="2">
    <source>
        <dbReference type="ARBA" id="ARBA00022692"/>
    </source>
</evidence>
<evidence type="ECO:0000313" key="8">
    <source>
        <dbReference type="EMBL" id="KAG1775854.1"/>
    </source>
</evidence>
<dbReference type="InterPro" id="IPR012919">
    <property type="entry name" value="SUN_dom"/>
</dbReference>
<feature type="compositionally biased region" description="Basic and acidic residues" evidence="5">
    <location>
        <begin position="272"/>
        <end position="283"/>
    </location>
</feature>
<dbReference type="Pfam" id="PF07738">
    <property type="entry name" value="Sad1_UNC"/>
    <property type="match status" value="2"/>
</dbReference>
<keyword evidence="4 6" id="KW-0472">Membrane</keyword>
<feature type="transmembrane region" description="Helical" evidence="6">
    <location>
        <begin position="504"/>
        <end position="524"/>
    </location>
</feature>
<comment type="subcellular location">
    <subcellularLocation>
        <location evidence="1">Membrane</location>
    </subcellularLocation>
</comment>
<keyword evidence="9" id="KW-1185">Reference proteome</keyword>
<dbReference type="PROSITE" id="PS51469">
    <property type="entry name" value="SUN"/>
    <property type="match status" value="1"/>
</dbReference>
<keyword evidence="2 6" id="KW-0812">Transmembrane</keyword>